<evidence type="ECO:0000313" key="4">
    <source>
        <dbReference type="EMBL" id="CAF2073997.1"/>
    </source>
</evidence>
<dbReference type="Proteomes" id="UP000663887">
    <property type="component" value="Unassembled WGS sequence"/>
</dbReference>
<dbReference type="InterPro" id="IPR002557">
    <property type="entry name" value="Chitin-bd_dom"/>
</dbReference>
<dbReference type="Proteomes" id="UP000663842">
    <property type="component" value="Unassembled WGS sequence"/>
</dbReference>
<protein>
    <recommendedName>
        <fullName evidence="2">Chitin-binding type-2 domain-containing protein</fullName>
    </recommendedName>
</protein>
<evidence type="ECO:0000259" key="2">
    <source>
        <dbReference type="PROSITE" id="PS50940"/>
    </source>
</evidence>
<keyword evidence="1" id="KW-0732">Signal</keyword>
<dbReference type="EMBL" id="CAJOBF010000132">
    <property type="protein sequence ID" value="CAF3754916.1"/>
    <property type="molecule type" value="Genomic_DNA"/>
</dbReference>
<dbReference type="SMART" id="SM00494">
    <property type="entry name" value="ChtBD2"/>
    <property type="match status" value="1"/>
</dbReference>
<evidence type="ECO:0000256" key="1">
    <source>
        <dbReference type="SAM" id="SignalP"/>
    </source>
</evidence>
<dbReference type="PROSITE" id="PS50940">
    <property type="entry name" value="CHIT_BIND_II"/>
    <property type="match status" value="1"/>
</dbReference>
<dbReference type="Pfam" id="PF01607">
    <property type="entry name" value="CBM_14"/>
    <property type="match status" value="1"/>
</dbReference>
<accession>A0A818YS99</accession>
<gene>
    <name evidence="6" type="ORF">OVN521_LOCUS4385</name>
    <name evidence="5" type="ORF">UXM345_LOCUS2222</name>
    <name evidence="4" type="ORF">WKI299_LOCUS14722</name>
    <name evidence="3" type="ORF">XDN619_LOCUS12412</name>
</gene>
<evidence type="ECO:0000313" key="7">
    <source>
        <dbReference type="Proteomes" id="UP000663842"/>
    </source>
</evidence>
<comment type="caution">
    <text evidence="5">The sequence shown here is derived from an EMBL/GenBank/DDBJ whole genome shotgun (WGS) entry which is preliminary data.</text>
</comment>
<name>A0A818YS99_9BILA</name>
<dbReference type="InterPro" id="IPR036508">
    <property type="entry name" value="Chitin-bd_dom_sf"/>
</dbReference>
<evidence type="ECO:0000313" key="5">
    <source>
        <dbReference type="EMBL" id="CAF3754916.1"/>
    </source>
</evidence>
<evidence type="ECO:0000313" key="8">
    <source>
        <dbReference type="Proteomes" id="UP000663866"/>
    </source>
</evidence>
<feature type="domain" description="Chitin-binding type-2" evidence="2">
    <location>
        <begin position="24"/>
        <end position="88"/>
    </location>
</feature>
<dbReference type="SUPFAM" id="SSF57625">
    <property type="entry name" value="Invertebrate chitin-binding proteins"/>
    <property type="match status" value="1"/>
</dbReference>
<sequence>MTALLLSSIIFMPILFIEIIGEDAFDCTGYDDDSFHPIYDTNDCRHYWHCIYVGTSYMRAVKRICPAGTEFDFQLKECEISSLVDCVKVKSNATLRTSISTKQSVNFLTRKPSATTNKSTRKTVIPQQFKVLSITTSPIAPIFSFEQLIKSLNAIAVSSKHQTVMYTIHANIYNTINQSKYSQSMLVPTTTTTTRTKAKINFLTSNINQKHIHHRRENITINVLTSNEHKIRRFSINQTHGLFIHCNEVRRRHLRDLIFRTTTTTTTYSLEILNSSSKTFHHGISPLKIFIMSFLFLQKISD</sequence>
<dbReference type="AlphaFoldDB" id="A0A818YS99"/>
<feature type="chain" id="PRO_5035617152" description="Chitin-binding type-2 domain-containing protein" evidence="1">
    <location>
        <begin position="25"/>
        <end position="302"/>
    </location>
</feature>
<keyword evidence="8" id="KW-1185">Reference proteome</keyword>
<evidence type="ECO:0000313" key="6">
    <source>
        <dbReference type="EMBL" id="CAF3809943.1"/>
    </source>
</evidence>
<organism evidence="5 7">
    <name type="scientific">Rotaria magnacalcarata</name>
    <dbReference type="NCBI Taxonomy" id="392030"/>
    <lineage>
        <taxon>Eukaryota</taxon>
        <taxon>Metazoa</taxon>
        <taxon>Spiralia</taxon>
        <taxon>Gnathifera</taxon>
        <taxon>Rotifera</taxon>
        <taxon>Eurotatoria</taxon>
        <taxon>Bdelloidea</taxon>
        <taxon>Philodinida</taxon>
        <taxon>Philodinidae</taxon>
        <taxon>Rotaria</taxon>
    </lineage>
</organism>
<reference evidence="5" key="1">
    <citation type="submission" date="2021-02" db="EMBL/GenBank/DDBJ databases">
        <authorList>
            <person name="Nowell W R."/>
        </authorList>
    </citation>
    <scope>NUCLEOTIDE SEQUENCE</scope>
</reference>
<dbReference type="EMBL" id="CAJOBG010000404">
    <property type="protein sequence ID" value="CAF3809943.1"/>
    <property type="molecule type" value="Genomic_DNA"/>
</dbReference>
<dbReference type="EMBL" id="CAJNRG010004888">
    <property type="protein sequence ID" value="CAF2070328.1"/>
    <property type="molecule type" value="Genomic_DNA"/>
</dbReference>
<feature type="signal peptide" evidence="1">
    <location>
        <begin position="1"/>
        <end position="24"/>
    </location>
</feature>
<dbReference type="GO" id="GO:0008061">
    <property type="term" value="F:chitin binding"/>
    <property type="evidence" value="ECO:0007669"/>
    <property type="project" value="InterPro"/>
</dbReference>
<proteinExistence type="predicted"/>
<dbReference type="Proteomes" id="UP000663856">
    <property type="component" value="Unassembled WGS sequence"/>
</dbReference>
<dbReference type="EMBL" id="CAJNRF010005777">
    <property type="protein sequence ID" value="CAF2073997.1"/>
    <property type="molecule type" value="Genomic_DNA"/>
</dbReference>
<dbReference type="GO" id="GO:0005576">
    <property type="term" value="C:extracellular region"/>
    <property type="evidence" value="ECO:0007669"/>
    <property type="project" value="InterPro"/>
</dbReference>
<evidence type="ECO:0000313" key="3">
    <source>
        <dbReference type="EMBL" id="CAF2070328.1"/>
    </source>
</evidence>
<dbReference type="Gene3D" id="2.170.140.10">
    <property type="entry name" value="Chitin binding domain"/>
    <property type="match status" value="1"/>
</dbReference>
<dbReference type="Proteomes" id="UP000663866">
    <property type="component" value="Unassembled WGS sequence"/>
</dbReference>